<evidence type="ECO:0000313" key="1">
    <source>
        <dbReference type="EMBL" id="QJA94501.1"/>
    </source>
</evidence>
<name>A0A6M3LN46_9ZZZZ</name>
<sequence>MAWTSPRTWSAATLTAAQMNEQVRDNETYLKTEVDKLDDCVQQDGTTVAYASPAGARAKSTVYQNTSGKTRIVNIVVQGAAVDDTLGVYCENANPPTIMVAHWTTSGANPVGTVTFVVPNNYYYKANEDVATITLGEWTEWDLM</sequence>
<proteinExistence type="predicted"/>
<dbReference type="EMBL" id="MT143237">
    <property type="protein sequence ID" value="QJA94501.1"/>
    <property type="molecule type" value="Genomic_DNA"/>
</dbReference>
<dbReference type="AlphaFoldDB" id="A0A6M3LN46"/>
<accession>A0A6M3LN46</accession>
<reference evidence="1" key="1">
    <citation type="submission" date="2020-03" db="EMBL/GenBank/DDBJ databases">
        <title>The deep terrestrial virosphere.</title>
        <authorList>
            <person name="Holmfeldt K."/>
            <person name="Nilsson E."/>
            <person name="Simone D."/>
            <person name="Lopez-Fernandez M."/>
            <person name="Wu X."/>
            <person name="de Brujin I."/>
            <person name="Lundin D."/>
            <person name="Andersson A."/>
            <person name="Bertilsson S."/>
            <person name="Dopson M."/>
        </authorList>
    </citation>
    <scope>NUCLEOTIDE SEQUENCE</scope>
    <source>
        <strain evidence="1">MM415B03842</strain>
    </source>
</reference>
<organism evidence="1">
    <name type="scientific">viral metagenome</name>
    <dbReference type="NCBI Taxonomy" id="1070528"/>
    <lineage>
        <taxon>unclassified sequences</taxon>
        <taxon>metagenomes</taxon>
        <taxon>organismal metagenomes</taxon>
    </lineage>
</organism>
<protein>
    <submittedName>
        <fullName evidence="1">Uncharacterized protein</fullName>
    </submittedName>
</protein>
<gene>
    <name evidence="1" type="ORF">MM415B03842_0006</name>
</gene>